<keyword evidence="3" id="KW-1185">Reference proteome</keyword>
<evidence type="ECO:0000313" key="3">
    <source>
        <dbReference type="Proteomes" id="UP000280296"/>
    </source>
</evidence>
<comment type="caution">
    <text evidence="2">The sequence shown here is derived from an EMBL/GenBank/DDBJ whole genome shotgun (WGS) entry which is preliminary data.</text>
</comment>
<evidence type="ECO:0000256" key="1">
    <source>
        <dbReference type="SAM" id="MobiDB-lite"/>
    </source>
</evidence>
<name>A0A432MF97_9BACT</name>
<accession>A0A432MF97</accession>
<feature type="compositionally biased region" description="Basic residues" evidence="1">
    <location>
        <begin position="9"/>
        <end position="20"/>
    </location>
</feature>
<gene>
    <name evidence="2" type="ORF">TsocGM_20170</name>
</gene>
<protein>
    <submittedName>
        <fullName evidence="2">Uncharacterized protein</fullName>
    </submittedName>
</protein>
<dbReference type="RefSeq" id="WP_126727267.1">
    <property type="nucleotide sequence ID" value="NZ_RYZH01000048.1"/>
</dbReference>
<reference evidence="2 3" key="2">
    <citation type="submission" date="2019-01" db="EMBL/GenBank/DDBJ databases">
        <title>Tautonia sociabilis, a novel thermotolerant planctomycete of Isosphaeraceae family, isolated from a 4000 m deep subterranean habitat.</title>
        <authorList>
            <person name="Kovaleva O.L."/>
            <person name="Elcheninov A.G."/>
            <person name="Van Heerden E."/>
            <person name="Toshchakov S.V."/>
            <person name="Novikov A."/>
            <person name="Bonch-Osmolovskaya E.A."/>
            <person name="Kublanov I.V."/>
        </authorList>
    </citation>
    <scope>NUCLEOTIDE SEQUENCE [LARGE SCALE GENOMIC DNA]</scope>
    <source>
        <strain evidence="2 3">GM2012</strain>
    </source>
</reference>
<feature type="region of interest" description="Disordered" evidence="1">
    <location>
        <begin position="1"/>
        <end position="28"/>
    </location>
</feature>
<dbReference type="AlphaFoldDB" id="A0A432MF97"/>
<proteinExistence type="predicted"/>
<sequence length="92" mass="9582">MQPEPGNQKGRKSRGAKTPKSKGAEKVKCSLLLSPENDLRLTVLAAMRGTDRSGLINTILDEALRGVVISLRGSLADGAGEGPQEEPQSGAA</sequence>
<organism evidence="2 3">
    <name type="scientific">Tautonia sociabilis</name>
    <dbReference type="NCBI Taxonomy" id="2080755"/>
    <lineage>
        <taxon>Bacteria</taxon>
        <taxon>Pseudomonadati</taxon>
        <taxon>Planctomycetota</taxon>
        <taxon>Planctomycetia</taxon>
        <taxon>Isosphaerales</taxon>
        <taxon>Isosphaeraceae</taxon>
        <taxon>Tautonia</taxon>
    </lineage>
</organism>
<dbReference type="EMBL" id="RYZH01000048">
    <property type="protein sequence ID" value="RUL84594.1"/>
    <property type="molecule type" value="Genomic_DNA"/>
</dbReference>
<dbReference type="Proteomes" id="UP000280296">
    <property type="component" value="Unassembled WGS sequence"/>
</dbReference>
<evidence type="ECO:0000313" key="2">
    <source>
        <dbReference type="EMBL" id="RUL84594.1"/>
    </source>
</evidence>
<reference evidence="2 3" key="1">
    <citation type="submission" date="2018-12" db="EMBL/GenBank/DDBJ databases">
        <authorList>
            <person name="Toschakov S.V."/>
        </authorList>
    </citation>
    <scope>NUCLEOTIDE SEQUENCE [LARGE SCALE GENOMIC DNA]</scope>
    <source>
        <strain evidence="2 3">GM2012</strain>
    </source>
</reference>